<gene>
    <name evidence="6" type="ORF">RHSIM_RhsimUnG0116600</name>
</gene>
<dbReference type="Pfam" id="PF04434">
    <property type="entry name" value="SWIM"/>
    <property type="match status" value="1"/>
</dbReference>
<keyword evidence="7" id="KW-1185">Reference proteome</keyword>
<evidence type="ECO:0000259" key="5">
    <source>
        <dbReference type="PROSITE" id="PS50966"/>
    </source>
</evidence>
<accession>A0A834FVE9</accession>
<evidence type="ECO:0000256" key="2">
    <source>
        <dbReference type="ARBA" id="ARBA00022771"/>
    </source>
</evidence>
<reference evidence="6" key="1">
    <citation type="submission" date="2019-11" db="EMBL/GenBank/DDBJ databases">
        <authorList>
            <person name="Liu Y."/>
            <person name="Hou J."/>
            <person name="Li T.-Q."/>
            <person name="Guan C.-H."/>
            <person name="Wu X."/>
            <person name="Wu H.-Z."/>
            <person name="Ling F."/>
            <person name="Zhang R."/>
            <person name="Shi X.-G."/>
            <person name="Ren J.-P."/>
            <person name="Chen E.-F."/>
            <person name="Sun J.-M."/>
        </authorList>
    </citation>
    <scope>NUCLEOTIDE SEQUENCE</scope>
    <source>
        <strain evidence="6">Adult_tree_wgs_1</strain>
        <tissue evidence="6">Leaves</tissue>
    </source>
</reference>
<dbReference type="EMBL" id="WJXA01000277">
    <property type="protein sequence ID" value="KAF7113497.1"/>
    <property type="molecule type" value="Genomic_DNA"/>
</dbReference>
<dbReference type="InterPro" id="IPR007527">
    <property type="entry name" value="Znf_SWIM"/>
</dbReference>
<dbReference type="AlphaFoldDB" id="A0A834FVE9"/>
<evidence type="ECO:0000256" key="1">
    <source>
        <dbReference type="ARBA" id="ARBA00022723"/>
    </source>
</evidence>
<feature type="domain" description="SWIM-type" evidence="5">
    <location>
        <begin position="172"/>
        <end position="204"/>
    </location>
</feature>
<dbReference type="PANTHER" id="PTHR31973:SF187">
    <property type="entry name" value="MUTATOR TRANSPOSASE MUDRA PROTEIN"/>
    <property type="match status" value="1"/>
</dbReference>
<dbReference type="OrthoDB" id="1683089at2759"/>
<dbReference type="PANTHER" id="PTHR31973">
    <property type="entry name" value="POLYPROTEIN, PUTATIVE-RELATED"/>
    <property type="match status" value="1"/>
</dbReference>
<keyword evidence="2 4" id="KW-0863">Zinc-finger</keyword>
<comment type="caution">
    <text evidence="6">The sequence shown here is derived from an EMBL/GenBank/DDBJ whole genome shotgun (WGS) entry which is preliminary data.</text>
</comment>
<keyword evidence="3" id="KW-0862">Zinc</keyword>
<evidence type="ECO:0000256" key="3">
    <source>
        <dbReference type="ARBA" id="ARBA00022833"/>
    </source>
</evidence>
<dbReference type="PROSITE" id="PS50966">
    <property type="entry name" value="ZF_SWIM"/>
    <property type="match status" value="1"/>
</dbReference>
<name>A0A834FVE9_RHOSS</name>
<evidence type="ECO:0000256" key="4">
    <source>
        <dbReference type="PROSITE-ProRule" id="PRU00325"/>
    </source>
</evidence>
<evidence type="ECO:0000313" key="6">
    <source>
        <dbReference type="EMBL" id="KAF7113497.1"/>
    </source>
</evidence>
<dbReference type="Proteomes" id="UP000626092">
    <property type="component" value="Unassembled WGS sequence"/>
</dbReference>
<evidence type="ECO:0000313" key="7">
    <source>
        <dbReference type="Proteomes" id="UP000626092"/>
    </source>
</evidence>
<protein>
    <recommendedName>
        <fullName evidence="5">SWIM-type domain-containing protein</fullName>
    </recommendedName>
</protein>
<sequence>MLHFEWQLEVLKEKERLLIPAKEKIIDDHQVHFADPSPENFAIKFNHDGNSVNYFDYCDNDRISRIELEAMSKELGATYMGRFRSLMEEFKEEDVAAFKLLAKHEPHHWSRSHFSEAPKCDMLLNNLCESFNAAVLDAIITMLERIRIYLVRRASIEKWNSQIVGGFHGNQFCIDMNAKTCSCRRWELTGIPCAHALAVIRESKKKVHGIVHDYYQKQTYINIQHLQACDVPHEWNGHVGENRQATNSSTTLH</sequence>
<dbReference type="SMART" id="SM00575">
    <property type="entry name" value="ZnF_PMZ"/>
    <property type="match status" value="1"/>
</dbReference>
<dbReference type="GO" id="GO:0008270">
    <property type="term" value="F:zinc ion binding"/>
    <property type="evidence" value="ECO:0007669"/>
    <property type="project" value="UniProtKB-KW"/>
</dbReference>
<organism evidence="6 7">
    <name type="scientific">Rhododendron simsii</name>
    <name type="common">Sims's rhododendron</name>
    <dbReference type="NCBI Taxonomy" id="118357"/>
    <lineage>
        <taxon>Eukaryota</taxon>
        <taxon>Viridiplantae</taxon>
        <taxon>Streptophyta</taxon>
        <taxon>Embryophyta</taxon>
        <taxon>Tracheophyta</taxon>
        <taxon>Spermatophyta</taxon>
        <taxon>Magnoliopsida</taxon>
        <taxon>eudicotyledons</taxon>
        <taxon>Gunneridae</taxon>
        <taxon>Pentapetalae</taxon>
        <taxon>asterids</taxon>
        <taxon>Ericales</taxon>
        <taxon>Ericaceae</taxon>
        <taxon>Ericoideae</taxon>
        <taxon>Rhodoreae</taxon>
        <taxon>Rhododendron</taxon>
    </lineage>
</organism>
<keyword evidence="1" id="KW-0479">Metal-binding</keyword>
<proteinExistence type="predicted"/>
<dbReference type="InterPro" id="IPR006564">
    <property type="entry name" value="Znf_PMZ"/>
</dbReference>